<dbReference type="GO" id="GO:0002949">
    <property type="term" value="P:tRNA threonylcarbamoyladenosine modification"/>
    <property type="evidence" value="ECO:0007669"/>
    <property type="project" value="InterPro"/>
</dbReference>
<evidence type="ECO:0000313" key="11">
    <source>
        <dbReference type="EMBL" id="SVA39545.1"/>
    </source>
</evidence>
<dbReference type="GO" id="GO:0005737">
    <property type="term" value="C:cytoplasm"/>
    <property type="evidence" value="ECO:0007669"/>
    <property type="project" value="UniProtKB-SubCell"/>
</dbReference>
<dbReference type="EMBL" id="UINC01008797">
    <property type="protein sequence ID" value="SVA39545.1"/>
    <property type="molecule type" value="Genomic_DNA"/>
</dbReference>
<dbReference type="InterPro" id="IPR003442">
    <property type="entry name" value="T6A_TsaE"/>
</dbReference>
<keyword evidence="9" id="KW-0460">Magnesium</keyword>
<evidence type="ECO:0000256" key="5">
    <source>
        <dbReference type="ARBA" id="ARBA00022694"/>
    </source>
</evidence>
<reference evidence="11" key="1">
    <citation type="submission" date="2018-05" db="EMBL/GenBank/DDBJ databases">
        <authorList>
            <person name="Lanie J.A."/>
            <person name="Ng W.-L."/>
            <person name="Kazmierczak K.M."/>
            <person name="Andrzejewski T.M."/>
            <person name="Davidsen T.M."/>
            <person name="Wayne K.J."/>
            <person name="Tettelin H."/>
            <person name="Glass J.I."/>
            <person name="Rusch D."/>
            <person name="Podicherti R."/>
            <person name="Tsui H.-C.T."/>
            <person name="Winkler M.E."/>
        </authorList>
    </citation>
    <scope>NUCLEOTIDE SEQUENCE</scope>
</reference>
<keyword evidence="4" id="KW-0963">Cytoplasm</keyword>
<keyword evidence="5" id="KW-0819">tRNA processing</keyword>
<evidence type="ECO:0000256" key="2">
    <source>
        <dbReference type="ARBA" id="ARBA00007599"/>
    </source>
</evidence>
<dbReference type="GO" id="GO:0046872">
    <property type="term" value="F:metal ion binding"/>
    <property type="evidence" value="ECO:0007669"/>
    <property type="project" value="UniProtKB-KW"/>
</dbReference>
<dbReference type="NCBIfam" id="TIGR00150">
    <property type="entry name" value="T6A_YjeE"/>
    <property type="match status" value="1"/>
</dbReference>
<evidence type="ECO:0000256" key="6">
    <source>
        <dbReference type="ARBA" id="ARBA00022723"/>
    </source>
</evidence>
<dbReference type="PANTHER" id="PTHR33540:SF2">
    <property type="entry name" value="TRNA THREONYLCARBAMOYLADENOSINE BIOSYNTHESIS PROTEIN TSAE"/>
    <property type="match status" value="1"/>
</dbReference>
<dbReference type="Gene3D" id="3.40.50.300">
    <property type="entry name" value="P-loop containing nucleotide triphosphate hydrolases"/>
    <property type="match status" value="1"/>
</dbReference>
<evidence type="ECO:0000256" key="7">
    <source>
        <dbReference type="ARBA" id="ARBA00022741"/>
    </source>
</evidence>
<dbReference type="Pfam" id="PF02367">
    <property type="entry name" value="TsaE"/>
    <property type="match status" value="1"/>
</dbReference>
<keyword evidence="8" id="KW-0067">ATP-binding</keyword>
<accession>A0A381VGS1</accession>
<dbReference type="SUPFAM" id="SSF52540">
    <property type="entry name" value="P-loop containing nucleoside triphosphate hydrolases"/>
    <property type="match status" value="1"/>
</dbReference>
<evidence type="ECO:0000256" key="3">
    <source>
        <dbReference type="ARBA" id="ARBA00019010"/>
    </source>
</evidence>
<evidence type="ECO:0000256" key="4">
    <source>
        <dbReference type="ARBA" id="ARBA00022490"/>
    </source>
</evidence>
<evidence type="ECO:0000256" key="8">
    <source>
        <dbReference type="ARBA" id="ARBA00022840"/>
    </source>
</evidence>
<dbReference type="GO" id="GO:0005524">
    <property type="term" value="F:ATP binding"/>
    <property type="evidence" value="ECO:0007669"/>
    <property type="project" value="UniProtKB-KW"/>
</dbReference>
<comment type="subcellular location">
    <subcellularLocation>
        <location evidence="1">Cytoplasm</location>
    </subcellularLocation>
</comment>
<evidence type="ECO:0000256" key="9">
    <source>
        <dbReference type="ARBA" id="ARBA00022842"/>
    </source>
</evidence>
<gene>
    <name evidence="11" type="ORF">METZ01_LOCUS92399</name>
</gene>
<dbReference type="PANTHER" id="PTHR33540">
    <property type="entry name" value="TRNA THREONYLCARBAMOYLADENOSINE BIOSYNTHESIS PROTEIN TSAE"/>
    <property type="match status" value="1"/>
</dbReference>
<protein>
    <recommendedName>
        <fullName evidence="3">tRNA threonylcarbamoyladenosine biosynthesis protein TsaE</fullName>
    </recommendedName>
    <alternativeName>
        <fullName evidence="10">t(6)A37 threonylcarbamoyladenosine biosynthesis protein TsaE</fullName>
    </alternativeName>
</protein>
<sequence>MTDQYHTITLLSQSPEDTIQIGRLVGTNLLEGDVVLLDGELGCGKTCITQGLISGMGSDDIARSPTFVIVAEYAGRVPIYHMDLYRLDNLSIHDDQSLDELIYGDGVSIIEWPGRSKNLFPRESILIEFVRLDEYSRLLKVTASRIEEHENLDQFVAPANLQDKVG</sequence>
<keyword evidence="7" id="KW-0547">Nucleotide-binding</keyword>
<organism evidence="11">
    <name type="scientific">marine metagenome</name>
    <dbReference type="NCBI Taxonomy" id="408172"/>
    <lineage>
        <taxon>unclassified sequences</taxon>
        <taxon>metagenomes</taxon>
        <taxon>ecological metagenomes</taxon>
    </lineage>
</organism>
<dbReference type="AlphaFoldDB" id="A0A381VGS1"/>
<comment type="similarity">
    <text evidence="2">Belongs to the TsaE family.</text>
</comment>
<evidence type="ECO:0000256" key="1">
    <source>
        <dbReference type="ARBA" id="ARBA00004496"/>
    </source>
</evidence>
<dbReference type="InterPro" id="IPR027417">
    <property type="entry name" value="P-loop_NTPase"/>
</dbReference>
<name>A0A381VGS1_9ZZZZ</name>
<evidence type="ECO:0000256" key="10">
    <source>
        <dbReference type="ARBA" id="ARBA00032441"/>
    </source>
</evidence>
<proteinExistence type="inferred from homology"/>
<keyword evidence="6" id="KW-0479">Metal-binding</keyword>